<dbReference type="AlphaFoldDB" id="A0AAY4CRJ8"/>
<dbReference type="Proteomes" id="UP000694580">
    <property type="component" value="Chromosome 7"/>
</dbReference>
<reference evidence="2 3" key="1">
    <citation type="submission" date="2020-06" db="EMBL/GenBank/DDBJ databases">
        <authorList>
            <consortium name="Wellcome Sanger Institute Data Sharing"/>
        </authorList>
    </citation>
    <scope>NUCLEOTIDE SEQUENCE [LARGE SCALE GENOMIC DNA]</scope>
</reference>
<dbReference type="InterPro" id="IPR036388">
    <property type="entry name" value="WH-like_DNA-bd_sf"/>
</dbReference>
<reference evidence="2" key="2">
    <citation type="submission" date="2025-08" db="UniProtKB">
        <authorList>
            <consortium name="Ensembl"/>
        </authorList>
    </citation>
    <scope>IDENTIFICATION</scope>
</reference>
<dbReference type="InterPro" id="IPR057667">
    <property type="entry name" value="HTH_SB"/>
</dbReference>
<accession>A0AAY4CRJ8</accession>
<dbReference type="GeneTree" id="ENSGT01120000277380"/>
<dbReference type="Pfam" id="PF25787">
    <property type="entry name" value="HTH_SB"/>
    <property type="match status" value="1"/>
</dbReference>
<dbReference type="Gene3D" id="1.10.10.10">
    <property type="entry name" value="Winged helix-like DNA-binding domain superfamily/Winged helix DNA-binding domain"/>
    <property type="match status" value="1"/>
</dbReference>
<name>A0AAY4CRJ8_9TELE</name>
<sequence length="180" mass="20628">SEGCRIPNHQDRIVLRHKSGEAYRNISAALKFPMSTVASIICKWKNFKTTRTLPSAGPPMKTGHEAAKRPTETLKELQGFLESTDCLLHVTTRSHILHISGQWDMWDETKVELFGYSSEKYVWLKSMQRNIWHQKTTVHIIKHGGGSVMLWDFCFGPKKVVLPNTIKRLREIVDVSKEQG</sequence>
<keyword evidence="3" id="KW-1185">Reference proteome</keyword>
<protein>
    <recommendedName>
        <fullName evidence="1">Sleeping Beauty transposase HTH domain-containing protein</fullName>
    </recommendedName>
</protein>
<evidence type="ECO:0000313" key="2">
    <source>
        <dbReference type="Ensembl" id="ENSDCDP00010035758.1"/>
    </source>
</evidence>
<evidence type="ECO:0000259" key="1">
    <source>
        <dbReference type="Pfam" id="PF25787"/>
    </source>
</evidence>
<proteinExistence type="predicted"/>
<organism evidence="2 3">
    <name type="scientific">Denticeps clupeoides</name>
    <name type="common">denticle herring</name>
    <dbReference type="NCBI Taxonomy" id="299321"/>
    <lineage>
        <taxon>Eukaryota</taxon>
        <taxon>Metazoa</taxon>
        <taxon>Chordata</taxon>
        <taxon>Craniata</taxon>
        <taxon>Vertebrata</taxon>
        <taxon>Euteleostomi</taxon>
        <taxon>Actinopterygii</taxon>
        <taxon>Neopterygii</taxon>
        <taxon>Teleostei</taxon>
        <taxon>Clupei</taxon>
        <taxon>Clupeiformes</taxon>
        <taxon>Denticipitoidei</taxon>
        <taxon>Denticipitidae</taxon>
        <taxon>Denticeps</taxon>
    </lineage>
</organism>
<dbReference type="Ensembl" id="ENSDCDT00010044824.1">
    <property type="protein sequence ID" value="ENSDCDP00010035758.1"/>
    <property type="gene ID" value="ENSDCDG00010023258.1"/>
</dbReference>
<feature type="domain" description="Sleeping Beauty transposase HTH" evidence="1">
    <location>
        <begin position="10"/>
        <end position="51"/>
    </location>
</feature>
<reference evidence="2" key="3">
    <citation type="submission" date="2025-09" db="UniProtKB">
        <authorList>
            <consortium name="Ensembl"/>
        </authorList>
    </citation>
    <scope>IDENTIFICATION</scope>
</reference>
<evidence type="ECO:0000313" key="3">
    <source>
        <dbReference type="Proteomes" id="UP000694580"/>
    </source>
</evidence>